<dbReference type="AlphaFoldDB" id="A0A0E4H5M9"/>
<evidence type="ECO:0000256" key="1">
    <source>
        <dbReference type="ARBA" id="ARBA00004162"/>
    </source>
</evidence>
<organism evidence="11 12">
    <name type="scientific">Mycobacterium lentiflavum</name>
    <dbReference type="NCBI Taxonomy" id="141349"/>
    <lineage>
        <taxon>Bacteria</taxon>
        <taxon>Bacillati</taxon>
        <taxon>Actinomycetota</taxon>
        <taxon>Actinomycetes</taxon>
        <taxon>Mycobacteriales</taxon>
        <taxon>Mycobacteriaceae</taxon>
        <taxon>Mycobacterium</taxon>
        <taxon>Mycobacterium simiae complex</taxon>
    </lineage>
</organism>
<sequence>MDDGQVIEDRGRRRGEIRSPLAPVTAVQVAAHNFLRRRDEAAITENEVDMVYDTGHRENAFLLLGAALVIIGCVAAVVLAWIRPVGRVDRSQIVADADSHAIYVLVDGVLHPAWNLVSAQLVIGRPLKPATVKPSVLAHYPTGPRVGIVDAPAALNVHGSEASRWAVCDTAPASSSDPTPTVTALSGTLTLGGRAAGLATDAAVLTEHAGSTYVVWGAHRSRIDLSNRGLALALGIDSGAVAPVRMSNALFDAIPATEALETPRIPQAGAAPRWDVGPGAVVGSVLKVDGLAGDADELYVLLADGVQRVEPFVASLVMSSSPGGQLAPMPVSPKALASIPVVNSLRVDYYPPRRLTLVDTRAFPVLCVAWSKGRGDREAVTTVVSGKGLPIALSDEGNLTRLVRDDRRPNSVEANQVWVEPGAANLASVTSAAPDATSRESLWWLSPQGVRYGIAPDALNALGLNPQSQAVQVPWPLLRVYAQGPVLSRAAALVTADTVTQPQVVAPLSPPQ</sequence>
<dbReference type="GO" id="GO:0016787">
    <property type="term" value="F:hydrolase activity"/>
    <property type="evidence" value="ECO:0007669"/>
    <property type="project" value="UniProtKB-KW"/>
</dbReference>
<evidence type="ECO:0000256" key="4">
    <source>
        <dbReference type="ARBA" id="ARBA00022692"/>
    </source>
</evidence>
<dbReference type="EMBL" id="CTEE01000002">
    <property type="protein sequence ID" value="CQD24188.1"/>
    <property type="molecule type" value="Genomic_DNA"/>
</dbReference>
<evidence type="ECO:0000313" key="11">
    <source>
        <dbReference type="EMBL" id="CQD24188.1"/>
    </source>
</evidence>
<comment type="similarity">
    <text evidence="2">Belongs to the EccB family.</text>
</comment>
<protein>
    <submittedName>
        <fullName evidence="11">ESX-2 secretion system protein eccB2</fullName>
    </submittedName>
</protein>
<evidence type="ECO:0000313" key="12">
    <source>
        <dbReference type="Proteomes" id="UP000199251"/>
    </source>
</evidence>
<evidence type="ECO:0000256" key="7">
    <source>
        <dbReference type="ARBA" id="ARBA00022840"/>
    </source>
</evidence>
<evidence type="ECO:0000256" key="3">
    <source>
        <dbReference type="ARBA" id="ARBA00022475"/>
    </source>
</evidence>
<dbReference type="NCBIfam" id="TIGR03919">
    <property type="entry name" value="T7SS_EccB"/>
    <property type="match status" value="1"/>
</dbReference>
<name>A0A0E4H5M9_MYCLN</name>
<dbReference type="STRING" id="141349.BN1232_06094"/>
<keyword evidence="9 10" id="KW-0472">Membrane</keyword>
<dbReference type="OrthoDB" id="3847604at2"/>
<dbReference type="Gene3D" id="2.40.50.910">
    <property type="entry name" value="Type VII secretion system EccB, repeat 3 domain"/>
    <property type="match status" value="1"/>
</dbReference>
<feature type="transmembrane region" description="Helical" evidence="10">
    <location>
        <begin position="60"/>
        <end position="82"/>
    </location>
</feature>
<comment type="subcellular location">
    <subcellularLocation>
        <location evidence="1">Cell membrane</location>
        <topology evidence="1">Single-pass membrane protein</topology>
    </subcellularLocation>
</comment>
<dbReference type="PANTHER" id="PTHR40765:SF2">
    <property type="entry name" value="ESX-2 SECRETION SYSTEM ATPASE ECCB2"/>
    <property type="match status" value="1"/>
</dbReference>
<evidence type="ECO:0000256" key="10">
    <source>
        <dbReference type="SAM" id="Phobius"/>
    </source>
</evidence>
<dbReference type="GO" id="GO:0005524">
    <property type="term" value="F:ATP binding"/>
    <property type="evidence" value="ECO:0007669"/>
    <property type="project" value="UniProtKB-KW"/>
</dbReference>
<accession>A0A0E4H5M9</accession>
<reference evidence="11 12" key="1">
    <citation type="submission" date="2015-03" db="EMBL/GenBank/DDBJ databases">
        <authorList>
            <person name="Urmite Genomes"/>
        </authorList>
    </citation>
    <scope>NUCLEOTIDE SEQUENCE [LARGE SCALE GENOMIC DNA]</scope>
    <source>
        <strain evidence="11 12">CSUR P1491</strain>
    </source>
</reference>
<dbReference type="Gene3D" id="3.30.2390.20">
    <property type="entry name" value="Type VII secretion system EccB, repeat 1 domain"/>
    <property type="match status" value="1"/>
</dbReference>
<dbReference type="PANTHER" id="PTHR40765">
    <property type="entry name" value="ESX-2 SECRETION SYSTEM ATPASE ECCB2"/>
    <property type="match status" value="1"/>
</dbReference>
<dbReference type="InterPro" id="IPR042485">
    <property type="entry name" value="T7SS_EccB_R3"/>
</dbReference>
<proteinExistence type="inferred from homology"/>
<dbReference type="InterPro" id="IPR007795">
    <property type="entry name" value="T7SS_EccB"/>
</dbReference>
<evidence type="ECO:0000256" key="5">
    <source>
        <dbReference type="ARBA" id="ARBA00022741"/>
    </source>
</evidence>
<dbReference type="RefSeq" id="WP_090609876.1">
    <property type="nucleotide sequence ID" value="NZ_CTEE01000002.1"/>
</dbReference>
<gene>
    <name evidence="11" type="primary">eccB2_3</name>
    <name evidence="11" type="ORF">BN1232_06094</name>
</gene>
<evidence type="ECO:0000256" key="8">
    <source>
        <dbReference type="ARBA" id="ARBA00022989"/>
    </source>
</evidence>
<dbReference type="Pfam" id="PF05108">
    <property type="entry name" value="T7SS_ESX1_EccB"/>
    <property type="match status" value="1"/>
</dbReference>
<dbReference type="Proteomes" id="UP000199251">
    <property type="component" value="Unassembled WGS sequence"/>
</dbReference>
<dbReference type="GO" id="GO:0005886">
    <property type="term" value="C:plasma membrane"/>
    <property type="evidence" value="ECO:0007669"/>
    <property type="project" value="UniProtKB-SubCell"/>
</dbReference>
<keyword evidence="3" id="KW-1003">Cell membrane</keyword>
<keyword evidence="8 10" id="KW-1133">Transmembrane helix</keyword>
<keyword evidence="7" id="KW-0067">ATP-binding</keyword>
<dbReference type="InterPro" id="IPR044857">
    <property type="entry name" value="T7SS_EccB_R1"/>
</dbReference>
<evidence type="ECO:0000256" key="2">
    <source>
        <dbReference type="ARBA" id="ARBA00008149"/>
    </source>
</evidence>
<evidence type="ECO:0000256" key="9">
    <source>
        <dbReference type="ARBA" id="ARBA00023136"/>
    </source>
</evidence>
<keyword evidence="4 10" id="KW-0812">Transmembrane</keyword>
<keyword evidence="6" id="KW-0378">Hydrolase</keyword>
<keyword evidence="5" id="KW-0547">Nucleotide-binding</keyword>
<evidence type="ECO:0000256" key="6">
    <source>
        <dbReference type="ARBA" id="ARBA00022801"/>
    </source>
</evidence>
<dbReference type="GO" id="GO:0005576">
    <property type="term" value="C:extracellular region"/>
    <property type="evidence" value="ECO:0007669"/>
    <property type="project" value="TreeGrafter"/>
</dbReference>